<dbReference type="Gene3D" id="1.10.10.10">
    <property type="entry name" value="Winged helix-like DNA-binding domain superfamily/Winged helix DNA-binding domain"/>
    <property type="match status" value="1"/>
</dbReference>
<dbReference type="RefSeq" id="WP_224611888.1">
    <property type="nucleotide sequence ID" value="NZ_JAIQXV010000021.1"/>
</dbReference>
<dbReference type="PANTHER" id="PTHR48111:SF22">
    <property type="entry name" value="REGULATOR OF RPOS"/>
    <property type="match status" value="1"/>
</dbReference>
<dbReference type="EMBL" id="JBHSWB010000002">
    <property type="protein sequence ID" value="MFC6663175.1"/>
    <property type="molecule type" value="Genomic_DNA"/>
</dbReference>
<accession>A0ABW1ZUL7</accession>
<feature type="domain" description="Response regulatory" evidence="9">
    <location>
        <begin position="5"/>
        <end position="118"/>
    </location>
</feature>
<comment type="caution">
    <text evidence="11">The sequence shown here is derived from an EMBL/GenBank/DDBJ whole genome shotgun (WGS) entry which is preliminary data.</text>
</comment>
<dbReference type="SMART" id="SM00862">
    <property type="entry name" value="Trans_reg_C"/>
    <property type="match status" value="1"/>
</dbReference>
<feature type="region of interest" description="Disordered" evidence="8">
    <location>
        <begin position="220"/>
        <end position="247"/>
    </location>
</feature>
<dbReference type="InterPro" id="IPR001867">
    <property type="entry name" value="OmpR/PhoB-type_DNA-bd"/>
</dbReference>
<keyword evidence="5" id="KW-0804">Transcription</keyword>
<dbReference type="SUPFAM" id="SSF46894">
    <property type="entry name" value="C-terminal effector domain of the bipartite response regulators"/>
    <property type="match status" value="1"/>
</dbReference>
<dbReference type="InterPro" id="IPR011006">
    <property type="entry name" value="CheY-like_superfamily"/>
</dbReference>
<protein>
    <submittedName>
        <fullName evidence="11">Response regulator transcription factor</fullName>
    </submittedName>
</protein>
<evidence type="ECO:0000313" key="12">
    <source>
        <dbReference type="Proteomes" id="UP001596317"/>
    </source>
</evidence>
<gene>
    <name evidence="11" type="ORF">ACFP90_24325</name>
</gene>
<keyword evidence="4 7" id="KW-0238">DNA-binding</keyword>
<dbReference type="Proteomes" id="UP001596317">
    <property type="component" value="Unassembled WGS sequence"/>
</dbReference>
<dbReference type="Pfam" id="PF00072">
    <property type="entry name" value="Response_reg"/>
    <property type="match status" value="1"/>
</dbReference>
<dbReference type="PROSITE" id="PS51755">
    <property type="entry name" value="OMPR_PHOB"/>
    <property type="match status" value="1"/>
</dbReference>
<proteinExistence type="predicted"/>
<keyword evidence="3" id="KW-0805">Transcription regulation</keyword>
<organism evidence="11 12">
    <name type="scientific">Deinococcus multiflagellatus</name>
    <dbReference type="NCBI Taxonomy" id="1656887"/>
    <lineage>
        <taxon>Bacteria</taxon>
        <taxon>Thermotogati</taxon>
        <taxon>Deinococcota</taxon>
        <taxon>Deinococci</taxon>
        <taxon>Deinococcales</taxon>
        <taxon>Deinococcaceae</taxon>
        <taxon>Deinococcus</taxon>
    </lineage>
</organism>
<dbReference type="Gene3D" id="3.40.50.2300">
    <property type="match status" value="1"/>
</dbReference>
<feature type="compositionally biased region" description="Low complexity" evidence="8">
    <location>
        <begin position="221"/>
        <end position="232"/>
    </location>
</feature>
<dbReference type="PANTHER" id="PTHR48111">
    <property type="entry name" value="REGULATOR OF RPOS"/>
    <property type="match status" value="1"/>
</dbReference>
<evidence type="ECO:0000256" key="7">
    <source>
        <dbReference type="PROSITE-ProRule" id="PRU01091"/>
    </source>
</evidence>
<sequence length="247" mass="26895">MQAKRILIIEDNADIAALLTYDLQDEGYAVSHASTAMTGLIQARTQCPDLILLDLGLPDADGRLVVSRLRKVSDVPILVLSARSAVDEKVELLRMGADDYLVKPYHLTELVARLETQLRRRLPPVLLCGELTLVLDTGLASYGGAQLRLTPTEFEMLRLLTQAAGHAVSRANLMARLWQGQRPASSTALDVHLTNVRRKLRAAGGGDMVRTVRGHGYVMVSSPPGQEGSSSESSDHITRGRRLLTPA</sequence>
<evidence type="ECO:0000256" key="3">
    <source>
        <dbReference type="ARBA" id="ARBA00023015"/>
    </source>
</evidence>
<dbReference type="PROSITE" id="PS50110">
    <property type="entry name" value="RESPONSE_REGULATORY"/>
    <property type="match status" value="1"/>
</dbReference>
<dbReference type="SMART" id="SM00448">
    <property type="entry name" value="REC"/>
    <property type="match status" value="1"/>
</dbReference>
<dbReference type="CDD" id="cd00383">
    <property type="entry name" value="trans_reg_C"/>
    <property type="match status" value="1"/>
</dbReference>
<evidence type="ECO:0000256" key="4">
    <source>
        <dbReference type="ARBA" id="ARBA00023125"/>
    </source>
</evidence>
<dbReference type="SUPFAM" id="SSF52172">
    <property type="entry name" value="CheY-like"/>
    <property type="match status" value="1"/>
</dbReference>
<evidence type="ECO:0000259" key="10">
    <source>
        <dbReference type="PROSITE" id="PS51755"/>
    </source>
</evidence>
<evidence type="ECO:0000259" key="9">
    <source>
        <dbReference type="PROSITE" id="PS50110"/>
    </source>
</evidence>
<dbReference type="InterPro" id="IPR016032">
    <property type="entry name" value="Sig_transdc_resp-reg_C-effctor"/>
</dbReference>
<keyword evidence="12" id="KW-1185">Reference proteome</keyword>
<dbReference type="Pfam" id="PF00486">
    <property type="entry name" value="Trans_reg_C"/>
    <property type="match status" value="1"/>
</dbReference>
<evidence type="ECO:0000313" key="11">
    <source>
        <dbReference type="EMBL" id="MFC6663175.1"/>
    </source>
</evidence>
<keyword evidence="2" id="KW-0902">Two-component regulatory system</keyword>
<dbReference type="Gene3D" id="6.10.250.690">
    <property type="match status" value="1"/>
</dbReference>
<feature type="modified residue" description="4-aspartylphosphate" evidence="6">
    <location>
        <position position="54"/>
    </location>
</feature>
<dbReference type="InterPro" id="IPR039420">
    <property type="entry name" value="WalR-like"/>
</dbReference>
<dbReference type="InterPro" id="IPR001789">
    <property type="entry name" value="Sig_transdc_resp-reg_receiver"/>
</dbReference>
<keyword evidence="1 6" id="KW-0597">Phosphoprotein</keyword>
<evidence type="ECO:0000256" key="5">
    <source>
        <dbReference type="ARBA" id="ARBA00023163"/>
    </source>
</evidence>
<evidence type="ECO:0000256" key="1">
    <source>
        <dbReference type="ARBA" id="ARBA00022553"/>
    </source>
</evidence>
<feature type="domain" description="OmpR/PhoB-type" evidence="10">
    <location>
        <begin position="123"/>
        <end position="221"/>
    </location>
</feature>
<name>A0ABW1ZUL7_9DEIO</name>
<dbReference type="InterPro" id="IPR036388">
    <property type="entry name" value="WH-like_DNA-bd_sf"/>
</dbReference>
<evidence type="ECO:0000256" key="2">
    <source>
        <dbReference type="ARBA" id="ARBA00023012"/>
    </source>
</evidence>
<reference evidence="12" key="1">
    <citation type="journal article" date="2019" name="Int. J. Syst. Evol. Microbiol.">
        <title>The Global Catalogue of Microorganisms (GCM) 10K type strain sequencing project: providing services to taxonomists for standard genome sequencing and annotation.</title>
        <authorList>
            <consortium name="The Broad Institute Genomics Platform"/>
            <consortium name="The Broad Institute Genome Sequencing Center for Infectious Disease"/>
            <person name="Wu L."/>
            <person name="Ma J."/>
        </authorList>
    </citation>
    <scope>NUCLEOTIDE SEQUENCE [LARGE SCALE GENOMIC DNA]</scope>
    <source>
        <strain evidence="12">CCUG 63830</strain>
    </source>
</reference>
<evidence type="ECO:0000256" key="8">
    <source>
        <dbReference type="SAM" id="MobiDB-lite"/>
    </source>
</evidence>
<evidence type="ECO:0000256" key="6">
    <source>
        <dbReference type="PROSITE-ProRule" id="PRU00169"/>
    </source>
</evidence>
<feature type="DNA-binding region" description="OmpR/PhoB-type" evidence="7">
    <location>
        <begin position="123"/>
        <end position="221"/>
    </location>
</feature>